<gene>
    <name evidence="3" type="ORF">F0357_13545</name>
</gene>
<dbReference type="Pfam" id="PF24729">
    <property type="entry name" value="Acb2_Tad1_hairpin"/>
    <property type="match status" value="1"/>
</dbReference>
<keyword evidence="1" id="KW-0547">Nucleotide-binding</keyword>
<comment type="caution">
    <text evidence="3">The sequence shown here is derived from an EMBL/GenBank/DDBJ whole genome shotgun (WGS) entry which is preliminary data.</text>
</comment>
<dbReference type="RefSeq" id="WP_153482646.1">
    <property type="nucleotide sequence ID" value="NZ_VWNA01000001.1"/>
</dbReference>
<feature type="domain" description="Acb2/Tad1 hairpin" evidence="2">
    <location>
        <begin position="27"/>
        <end position="64"/>
    </location>
</feature>
<evidence type="ECO:0000313" key="3">
    <source>
        <dbReference type="EMBL" id="MQT13645.1"/>
    </source>
</evidence>
<keyword evidence="4" id="KW-1185">Reference proteome</keyword>
<evidence type="ECO:0000313" key="4">
    <source>
        <dbReference type="Proteomes" id="UP000332515"/>
    </source>
</evidence>
<proteinExistence type="predicted"/>
<sequence length="75" mass="8088">MTTPFDEAVRAGPPAAGDSPAFEVFGVHYAAQALWELLDALPGKAEATLAKRRLQEAVFWGQQAARPIAPQPRTE</sequence>
<dbReference type="EMBL" id="VWNA01000001">
    <property type="protein sequence ID" value="MQT13645.1"/>
    <property type="molecule type" value="Genomic_DNA"/>
</dbReference>
<accession>A0A6A7Y4I3</accession>
<organism evidence="3 4">
    <name type="scientific">Segnochrobactrum spirostomi</name>
    <dbReference type="NCBI Taxonomy" id="2608987"/>
    <lineage>
        <taxon>Bacteria</taxon>
        <taxon>Pseudomonadati</taxon>
        <taxon>Pseudomonadota</taxon>
        <taxon>Alphaproteobacteria</taxon>
        <taxon>Hyphomicrobiales</taxon>
        <taxon>Segnochrobactraceae</taxon>
        <taxon>Segnochrobactrum</taxon>
    </lineage>
</organism>
<name>A0A6A7Y4I3_9HYPH</name>
<protein>
    <recommendedName>
        <fullName evidence="2">Acb2/Tad1 hairpin domain-containing protein</fullName>
    </recommendedName>
</protein>
<dbReference type="Proteomes" id="UP000332515">
    <property type="component" value="Unassembled WGS sequence"/>
</dbReference>
<dbReference type="InterPro" id="IPR056098">
    <property type="entry name" value="Acb2/Tad1_hairpin"/>
</dbReference>
<dbReference type="GO" id="GO:0000166">
    <property type="term" value="F:nucleotide binding"/>
    <property type="evidence" value="ECO:0007669"/>
    <property type="project" value="UniProtKB-KW"/>
</dbReference>
<reference evidence="3 4" key="1">
    <citation type="submission" date="2019-09" db="EMBL/GenBank/DDBJ databases">
        <title>Segnochrobactrum spirostomi gen. nov., sp. nov., isolated from the ciliate Spirostomum cf. yagiui and description of a novel family, Segnochrobactraceae fam. nov. within the order Rhizobiales of the class Alphaproteobacteria.</title>
        <authorList>
            <person name="Akter S."/>
            <person name="Shazib S.U.A."/>
            <person name="Shin M.K."/>
        </authorList>
    </citation>
    <scope>NUCLEOTIDE SEQUENCE [LARGE SCALE GENOMIC DNA]</scope>
    <source>
        <strain evidence="3 4">Sp-1</strain>
    </source>
</reference>
<dbReference type="AlphaFoldDB" id="A0A6A7Y4I3"/>
<evidence type="ECO:0000259" key="2">
    <source>
        <dbReference type="Pfam" id="PF24729"/>
    </source>
</evidence>
<evidence type="ECO:0000256" key="1">
    <source>
        <dbReference type="ARBA" id="ARBA00022741"/>
    </source>
</evidence>